<reference evidence="6" key="1">
    <citation type="submission" date="2019-08" db="EMBL/GenBank/DDBJ databases">
        <authorList>
            <person name="Kucharzyk K."/>
            <person name="Murdoch R.W."/>
            <person name="Higgins S."/>
            <person name="Loffler F."/>
        </authorList>
    </citation>
    <scope>NUCLEOTIDE SEQUENCE</scope>
</reference>
<keyword evidence="2" id="KW-0963">Cytoplasm</keyword>
<dbReference type="AlphaFoldDB" id="A0A644TWB2"/>
<dbReference type="NCBIfam" id="NF001785">
    <property type="entry name" value="PRK00517.2-2"/>
    <property type="match status" value="1"/>
</dbReference>
<dbReference type="Pfam" id="PF06325">
    <property type="entry name" value="PrmA"/>
    <property type="match status" value="1"/>
</dbReference>
<organism evidence="6">
    <name type="scientific">bioreactor metagenome</name>
    <dbReference type="NCBI Taxonomy" id="1076179"/>
    <lineage>
        <taxon>unclassified sequences</taxon>
        <taxon>metagenomes</taxon>
        <taxon>ecological metagenomes</taxon>
    </lineage>
</organism>
<evidence type="ECO:0000256" key="4">
    <source>
        <dbReference type="ARBA" id="ARBA00022679"/>
    </source>
</evidence>
<dbReference type="PIRSF" id="PIRSF000401">
    <property type="entry name" value="RPL11_MTase"/>
    <property type="match status" value="1"/>
</dbReference>
<protein>
    <submittedName>
        <fullName evidence="6">Ribosomal protein L11 methyltransferase</fullName>
        <ecNumber evidence="6">2.1.1.-</ecNumber>
    </submittedName>
</protein>
<sequence length="279" mass="32001">MNYIELELSLSSVDIYSDILQSDLCDIGFESFLDKKDGFFAYCQKDIFNQEDLDFLLNAFRENNPSVNVSYDIKEIEQQDWNMEWEKSYEAVLVDDFCYIRASFHPPIKNVEFNIEISPKMSFGTAHHPTTYQIIQLLRDEPLEGKDVMDMGTGTGVLAILCKLKGAKSVDAWDNDEWAYENAKENVMKNNVEVDVKLGDASGLSKSYDLFIANINRNILLQDMATYSKHLRTGGTLLLSGFYDNDVEILEKCANENNLHLVTHISKENWAALRFIKKQ</sequence>
<comment type="similarity">
    <text evidence="1">Belongs to the methyltransferase superfamily. PrmA family.</text>
</comment>
<dbReference type="EMBL" id="VSSQ01000050">
    <property type="protein sequence ID" value="MPL69981.1"/>
    <property type="molecule type" value="Genomic_DNA"/>
</dbReference>
<dbReference type="InterPro" id="IPR029063">
    <property type="entry name" value="SAM-dependent_MTases_sf"/>
</dbReference>
<evidence type="ECO:0000256" key="1">
    <source>
        <dbReference type="ARBA" id="ARBA00009741"/>
    </source>
</evidence>
<keyword evidence="5" id="KW-0949">S-adenosyl-L-methionine</keyword>
<accession>A0A644TWB2</accession>
<dbReference type="InterPro" id="IPR050078">
    <property type="entry name" value="Ribosomal_L11_MeTrfase_PrmA"/>
</dbReference>
<keyword evidence="6" id="KW-0687">Ribonucleoprotein</keyword>
<keyword evidence="3 6" id="KW-0489">Methyltransferase</keyword>
<keyword evidence="4 6" id="KW-0808">Transferase</keyword>
<proteinExistence type="inferred from homology"/>
<dbReference type="CDD" id="cd02440">
    <property type="entry name" value="AdoMet_MTases"/>
    <property type="match status" value="1"/>
</dbReference>
<dbReference type="PANTHER" id="PTHR43648:SF1">
    <property type="entry name" value="ELECTRON TRANSFER FLAVOPROTEIN BETA SUBUNIT LYSINE METHYLTRANSFERASE"/>
    <property type="match status" value="1"/>
</dbReference>
<dbReference type="SUPFAM" id="SSF53335">
    <property type="entry name" value="S-adenosyl-L-methionine-dependent methyltransferases"/>
    <property type="match status" value="1"/>
</dbReference>
<dbReference type="GO" id="GO:0005840">
    <property type="term" value="C:ribosome"/>
    <property type="evidence" value="ECO:0007669"/>
    <property type="project" value="UniProtKB-KW"/>
</dbReference>
<dbReference type="Gene3D" id="3.40.50.150">
    <property type="entry name" value="Vaccinia Virus protein VP39"/>
    <property type="match status" value="1"/>
</dbReference>
<dbReference type="HAMAP" id="MF_00735">
    <property type="entry name" value="Methyltr_PrmA"/>
    <property type="match status" value="1"/>
</dbReference>
<comment type="caution">
    <text evidence="6">The sequence shown here is derived from an EMBL/GenBank/DDBJ whole genome shotgun (WGS) entry which is preliminary data.</text>
</comment>
<dbReference type="EC" id="2.1.1.-" evidence="6"/>
<gene>
    <name evidence="6" type="primary">prmA_10</name>
    <name evidence="6" type="ORF">SDC9_15732</name>
</gene>
<name>A0A644TWB2_9ZZZZ</name>
<dbReference type="PANTHER" id="PTHR43648">
    <property type="entry name" value="ELECTRON TRANSFER FLAVOPROTEIN BETA SUBUNIT LYSINE METHYLTRANSFERASE"/>
    <property type="match status" value="1"/>
</dbReference>
<keyword evidence="6" id="KW-0689">Ribosomal protein</keyword>
<dbReference type="GO" id="GO:0008276">
    <property type="term" value="F:protein methyltransferase activity"/>
    <property type="evidence" value="ECO:0007669"/>
    <property type="project" value="InterPro"/>
</dbReference>
<evidence type="ECO:0000313" key="6">
    <source>
        <dbReference type="EMBL" id="MPL69981.1"/>
    </source>
</evidence>
<evidence type="ECO:0000256" key="5">
    <source>
        <dbReference type="ARBA" id="ARBA00022691"/>
    </source>
</evidence>
<evidence type="ECO:0000256" key="2">
    <source>
        <dbReference type="ARBA" id="ARBA00022490"/>
    </source>
</evidence>
<dbReference type="InterPro" id="IPR004498">
    <property type="entry name" value="Ribosomal_PrmA_MeTrfase"/>
</dbReference>
<evidence type="ECO:0000256" key="3">
    <source>
        <dbReference type="ARBA" id="ARBA00022603"/>
    </source>
</evidence>
<dbReference type="GO" id="GO:0032259">
    <property type="term" value="P:methylation"/>
    <property type="evidence" value="ECO:0007669"/>
    <property type="project" value="UniProtKB-KW"/>
</dbReference>